<dbReference type="Proteomes" id="UP000220527">
    <property type="component" value="Unassembled WGS sequence"/>
</dbReference>
<keyword evidence="3" id="KW-0067">ATP-binding</keyword>
<dbReference type="AlphaFoldDB" id="A0A2A6RPZ8"/>
<keyword evidence="4" id="KW-1185">Reference proteome</keyword>
<dbReference type="GO" id="GO:0006260">
    <property type="term" value="P:DNA replication"/>
    <property type="evidence" value="ECO:0007669"/>
    <property type="project" value="TreeGrafter"/>
</dbReference>
<proteinExistence type="predicted"/>
<feature type="region of interest" description="Disordered" evidence="1">
    <location>
        <begin position="263"/>
        <end position="285"/>
    </location>
</feature>
<feature type="domain" description="IstB-like ATP-binding" evidence="2">
    <location>
        <begin position="73"/>
        <end position="234"/>
    </location>
</feature>
<evidence type="ECO:0000313" key="4">
    <source>
        <dbReference type="Proteomes" id="UP000220527"/>
    </source>
</evidence>
<evidence type="ECO:0000313" key="3">
    <source>
        <dbReference type="EMBL" id="PDW05006.1"/>
    </source>
</evidence>
<reference evidence="4" key="1">
    <citation type="submission" date="2017-08" db="EMBL/GenBank/DDBJ databases">
        <authorList>
            <person name="Grouzdev D.S."/>
            <person name="Gaisin V.A."/>
            <person name="Rysina M.S."/>
            <person name="Gorlenko V.M."/>
        </authorList>
    </citation>
    <scope>NUCLEOTIDE SEQUENCE [LARGE SCALE GENOMIC DNA]</scope>
    <source>
        <strain evidence="4">Kir15-3F</strain>
    </source>
</reference>
<organism evidence="3 4">
    <name type="scientific">Candidatus Viridilinea mediisalina</name>
    <dbReference type="NCBI Taxonomy" id="2024553"/>
    <lineage>
        <taxon>Bacteria</taxon>
        <taxon>Bacillati</taxon>
        <taxon>Chloroflexota</taxon>
        <taxon>Chloroflexia</taxon>
        <taxon>Chloroflexales</taxon>
        <taxon>Chloroflexineae</taxon>
        <taxon>Oscillochloridaceae</taxon>
        <taxon>Candidatus Viridilinea</taxon>
    </lineage>
</organism>
<name>A0A2A6RPZ8_9CHLR</name>
<dbReference type="GO" id="GO:0005524">
    <property type="term" value="F:ATP binding"/>
    <property type="evidence" value="ECO:0007669"/>
    <property type="project" value="UniProtKB-KW"/>
</dbReference>
<sequence length="285" mass="32404">MRPIRPDDLSILTNIPAASSADSSVVAATIATSNEPAEVCSRCKGVGYYLLDVPFGHADFGQLITCRCRAFEKQQQRRQRLVEMSNLGPFQGKTFDNFDTSIKGVSRAFARARQFAQQPEGWLVLMGNYGCGKTHLAAAIANDVLQNHYISVLFAVVPDLLDHLRGTFGPSSEVAYDERFEQIRGAHLLILDDFGTENATPWAREKVYQIFNHRYNYRLPTVITSNRDPKEIDQRIFSRMSDRELCDEITIIDAGDYRMRLPNQRFTQSKQEAKRRAPRRERHSG</sequence>
<dbReference type="SUPFAM" id="SSF52540">
    <property type="entry name" value="P-loop containing nucleoside triphosphate hydrolases"/>
    <property type="match status" value="1"/>
</dbReference>
<dbReference type="PANTHER" id="PTHR30050:SF4">
    <property type="entry name" value="ATP-BINDING PROTEIN RV3427C IN INSERTION SEQUENCE-RELATED"/>
    <property type="match status" value="1"/>
</dbReference>
<dbReference type="EMBL" id="NQWI01000002">
    <property type="protein sequence ID" value="PDW05006.1"/>
    <property type="molecule type" value="Genomic_DNA"/>
</dbReference>
<dbReference type="PANTHER" id="PTHR30050">
    <property type="entry name" value="CHROMOSOMAL REPLICATION INITIATOR PROTEIN DNAA"/>
    <property type="match status" value="1"/>
</dbReference>
<dbReference type="Pfam" id="PF01695">
    <property type="entry name" value="IstB_IS21"/>
    <property type="match status" value="1"/>
</dbReference>
<evidence type="ECO:0000259" key="2">
    <source>
        <dbReference type="Pfam" id="PF01695"/>
    </source>
</evidence>
<protein>
    <submittedName>
        <fullName evidence="3">ATP-binding protein</fullName>
    </submittedName>
</protein>
<comment type="caution">
    <text evidence="3">The sequence shown here is derived from an EMBL/GenBank/DDBJ whole genome shotgun (WGS) entry which is preliminary data.</text>
</comment>
<keyword evidence="3" id="KW-0547">Nucleotide-binding</keyword>
<accession>A0A2A6RPZ8</accession>
<dbReference type="Gene3D" id="3.40.50.300">
    <property type="entry name" value="P-loop containing nucleotide triphosphate hydrolases"/>
    <property type="match status" value="1"/>
</dbReference>
<dbReference type="CDD" id="cd00009">
    <property type="entry name" value="AAA"/>
    <property type="match status" value="1"/>
</dbReference>
<dbReference type="InterPro" id="IPR002611">
    <property type="entry name" value="IstB_ATP-bd"/>
</dbReference>
<feature type="compositionally biased region" description="Basic residues" evidence="1">
    <location>
        <begin position="276"/>
        <end position="285"/>
    </location>
</feature>
<gene>
    <name evidence="3" type="ORF">CJ255_00880</name>
</gene>
<evidence type="ECO:0000256" key="1">
    <source>
        <dbReference type="SAM" id="MobiDB-lite"/>
    </source>
</evidence>
<dbReference type="InterPro" id="IPR027417">
    <property type="entry name" value="P-loop_NTPase"/>
</dbReference>